<evidence type="ECO:0000313" key="4">
    <source>
        <dbReference type="EMBL" id="KAA0159249.1"/>
    </source>
</evidence>
<dbReference type="EMBL" id="VLTM01000056">
    <property type="protein sequence ID" value="KAA0159249.1"/>
    <property type="molecule type" value="Genomic_DNA"/>
</dbReference>
<evidence type="ECO:0000256" key="1">
    <source>
        <dbReference type="SAM" id="SignalP"/>
    </source>
</evidence>
<protein>
    <submittedName>
        <fullName evidence="4">Uncharacterized protein</fullName>
    </submittedName>
</protein>
<comment type="caution">
    <text evidence="4">The sequence shown here is derived from an EMBL/GenBank/DDBJ whole genome shotgun (WGS) entry which is preliminary data.</text>
</comment>
<dbReference type="EMBL" id="VLTL01000251">
    <property type="protein sequence ID" value="KAA0149056.1"/>
    <property type="molecule type" value="Genomic_DNA"/>
</dbReference>
<evidence type="ECO:0000313" key="7">
    <source>
        <dbReference type="Proteomes" id="UP000323011"/>
    </source>
</evidence>
<sequence length="283" mass="29245">MPRLAVTLVLVLAAAAAAGAEEICESCSDDERSGGTCSDAKTACERNLCNPTCLGASFSIDVALAGCSGWEGCPKLEAEAADPATKRALNAQATAKLCKDVSLCKDEVIVPWVSNLGYGMAGLDSLPLPVDACASADLPKEELDARCKACKSAVKVKVSTDLCPPASNAEHKDEDQYPSKADCKAFTNANSDCKDALPKHKSFTEKCKFVSKKADGAKGSLESGSADWVCSCLGCCATDPACPVVVVPNTDAAAGSSVDPLGPAPEDAELYLGGRHDEALFFL</sequence>
<evidence type="ECO:0000313" key="9">
    <source>
        <dbReference type="Proteomes" id="UP000325113"/>
    </source>
</evidence>
<evidence type="ECO:0000313" key="3">
    <source>
        <dbReference type="EMBL" id="KAA0157774.1"/>
    </source>
</evidence>
<gene>
    <name evidence="5" type="ORF">FNF27_07925</name>
    <name evidence="2" type="ORF">FNF28_07384</name>
    <name evidence="3" type="ORF">FNF29_00348</name>
    <name evidence="4" type="ORF">FNF31_04978</name>
</gene>
<dbReference type="Proteomes" id="UP000325113">
    <property type="component" value="Unassembled WGS sequence"/>
</dbReference>
<name>A0A5A8D2V9_CAFRO</name>
<dbReference type="AlphaFoldDB" id="A0A5A8D2V9"/>
<evidence type="ECO:0000313" key="2">
    <source>
        <dbReference type="EMBL" id="KAA0149056.1"/>
    </source>
</evidence>
<evidence type="ECO:0000313" key="8">
    <source>
        <dbReference type="Proteomes" id="UP000324907"/>
    </source>
</evidence>
<dbReference type="EMBL" id="VLTN01000001">
    <property type="protein sequence ID" value="KAA0157774.1"/>
    <property type="molecule type" value="Genomic_DNA"/>
</dbReference>
<proteinExistence type="predicted"/>
<dbReference type="Proteomes" id="UP000322899">
    <property type="component" value="Unassembled WGS sequence"/>
</dbReference>
<keyword evidence="7" id="KW-1185">Reference proteome</keyword>
<feature type="chain" id="PRO_5036136791" evidence="1">
    <location>
        <begin position="21"/>
        <end position="283"/>
    </location>
</feature>
<organism evidence="4 9">
    <name type="scientific">Cafeteria roenbergensis</name>
    <name type="common">Marine flagellate</name>
    <dbReference type="NCBI Taxonomy" id="33653"/>
    <lineage>
        <taxon>Eukaryota</taxon>
        <taxon>Sar</taxon>
        <taxon>Stramenopiles</taxon>
        <taxon>Bigyra</taxon>
        <taxon>Opalozoa</taxon>
        <taxon>Bicosoecida</taxon>
        <taxon>Cafeteriaceae</taxon>
        <taxon>Cafeteria</taxon>
    </lineage>
</organism>
<feature type="signal peptide" evidence="1">
    <location>
        <begin position="1"/>
        <end position="20"/>
    </location>
</feature>
<evidence type="ECO:0000313" key="6">
    <source>
        <dbReference type="Proteomes" id="UP000322899"/>
    </source>
</evidence>
<evidence type="ECO:0000313" key="5">
    <source>
        <dbReference type="EMBL" id="KAA0163557.1"/>
    </source>
</evidence>
<keyword evidence="1" id="KW-0732">Signal</keyword>
<dbReference type="Proteomes" id="UP000323011">
    <property type="component" value="Unassembled WGS sequence"/>
</dbReference>
<dbReference type="Proteomes" id="UP000324907">
    <property type="component" value="Unassembled WGS sequence"/>
</dbReference>
<dbReference type="EMBL" id="VLTO01000110">
    <property type="protein sequence ID" value="KAA0163557.1"/>
    <property type="molecule type" value="Genomic_DNA"/>
</dbReference>
<accession>A0A5A8D2V9</accession>
<reference evidence="6 7" key="1">
    <citation type="submission" date="2019-07" db="EMBL/GenBank/DDBJ databases">
        <title>Genomes of Cafeteria roenbergensis.</title>
        <authorList>
            <person name="Fischer M.G."/>
            <person name="Hackl T."/>
            <person name="Roman M."/>
        </authorList>
    </citation>
    <scope>NUCLEOTIDE SEQUENCE [LARGE SCALE GENOMIC DNA]</scope>
    <source>
        <strain evidence="3 7">BVI</strain>
        <strain evidence="4 9">Cflag</strain>
        <strain evidence="5 6">E4-10P</strain>
        <strain evidence="2 8">RCC970-E3</strain>
    </source>
</reference>